<feature type="transmembrane region" description="Helical" evidence="1">
    <location>
        <begin position="40"/>
        <end position="57"/>
    </location>
</feature>
<evidence type="ECO:0000256" key="1">
    <source>
        <dbReference type="SAM" id="Phobius"/>
    </source>
</evidence>
<keyword evidence="1" id="KW-0812">Transmembrane</keyword>
<keyword evidence="1" id="KW-0472">Membrane</keyword>
<dbReference type="EMBL" id="SMFL01000002">
    <property type="protein sequence ID" value="TDE17314.1"/>
    <property type="molecule type" value="Genomic_DNA"/>
</dbReference>
<proteinExistence type="predicted"/>
<evidence type="ECO:0000313" key="3">
    <source>
        <dbReference type="Proteomes" id="UP000294850"/>
    </source>
</evidence>
<dbReference type="Proteomes" id="UP000294850">
    <property type="component" value="Unassembled WGS sequence"/>
</dbReference>
<dbReference type="RefSeq" id="WP_131957127.1">
    <property type="nucleotide sequence ID" value="NZ_SMFL01000002.1"/>
</dbReference>
<keyword evidence="1" id="KW-1133">Transmembrane helix</keyword>
<comment type="caution">
    <text evidence="2">The sequence shown here is derived from an EMBL/GenBank/DDBJ whole genome shotgun (WGS) entry which is preliminary data.</text>
</comment>
<organism evidence="2 3">
    <name type="scientific">Dyadobacter psychrotolerans</name>
    <dbReference type="NCBI Taxonomy" id="2541721"/>
    <lineage>
        <taxon>Bacteria</taxon>
        <taxon>Pseudomonadati</taxon>
        <taxon>Bacteroidota</taxon>
        <taxon>Cytophagia</taxon>
        <taxon>Cytophagales</taxon>
        <taxon>Spirosomataceae</taxon>
        <taxon>Dyadobacter</taxon>
    </lineage>
</organism>
<gene>
    <name evidence="2" type="ORF">E0F88_05335</name>
</gene>
<evidence type="ECO:0000313" key="2">
    <source>
        <dbReference type="EMBL" id="TDE17314.1"/>
    </source>
</evidence>
<keyword evidence="3" id="KW-1185">Reference proteome</keyword>
<reference evidence="2 3" key="1">
    <citation type="submission" date="2019-03" db="EMBL/GenBank/DDBJ databases">
        <title>Dyadobacter AR-3-6 sp. nov., isolated from arctic soil.</title>
        <authorList>
            <person name="Chaudhary D.K."/>
        </authorList>
    </citation>
    <scope>NUCLEOTIDE SEQUENCE [LARGE SCALE GENOMIC DNA]</scope>
    <source>
        <strain evidence="2 3">AR-3-6</strain>
    </source>
</reference>
<protein>
    <submittedName>
        <fullName evidence="2">Uncharacterized protein</fullName>
    </submittedName>
</protein>
<sequence length="75" mass="8722">MKTSIITLEEIIVIFLYRARVTAWSIRVTAKITASGFKPSGFVLLLFFLNSNYLAILDRNFLRQFTFTEYFVSAF</sequence>
<dbReference type="AlphaFoldDB" id="A0A4R5DXD0"/>
<name>A0A4R5DXD0_9BACT</name>
<accession>A0A4R5DXD0</accession>